<evidence type="ECO:0000313" key="3">
    <source>
        <dbReference type="Proteomes" id="UP000014227"/>
    </source>
</evidence>
<dbReference type="Proteomes" id="UP000014227">
    <property type="component" value="Chromosome I"/>
</dbReference>
<dbReference type="KEGG" id="ccz:CCALI_02743"/>
<protein>
    <submittedName>
        <fullName evidence="2">Uncharacterized protein</fullName>
    </submittedName>
</protein>
<dbReference type="PATRIC" id="fig|1303518.3.peg.2847"/>
<evidence type="ECO:0000313" key="2">
    <source>
        <dbReference type="EMBL" id="CCW36532.1"/>
    </source>
</evidence>
<name>S0EZR7_CHTCT</name>
<dbReference type="InParanoid" id="S0EZR7"/>
<evidence type="ECO:0000256" key="1">
    <source>
        <dbReference type="SAM" id="MobiDB-lite"/>
    </source>
</evidence>
<keyword evidence="3" id="KW-1185">Reference proteome</keyword>
<gene>
    <name evidence="2" type="ORF">CCALI_02743</name>
</gene>
<feature type="compositionally biased region" description="Pro residues" evidence="1">
    <location>
        <begin position="18"/>
        <end position="30"/>
    </location>
</feature>
<proteinExistence type="predicted"/>
<dbReference type="EMBL" id="HF951689">
    <property type="protein sequence ID" value="CCW36532.1"/>
    <property type="molecule type" value="Genomic_DNA"/>
</dbReference>
<accession>S0EZR7</accession>
<feature type="region of interest" description="Disordered" evidence="1">
    <location>
        <begin position="1"/>
        <end position="33"/>
    </location>
</feature>
<dbReference type="HOGENOM" id="CLU_1552578_0_0_0"/>
<reference evidence="3" key="1">
    <citation type="submission" date="2013-03" db="EMBL/GenBank/DDBJ databases">
        <title>Genome sequence of Chthonomonas calidirosea, the first sequenced genome from the Armatimonadetes phylum (formally candidate division OP10).</title>
        <authorList>
            <person name="Lee K.C.Y."/>
            <person name="Morgan X.C."/>
            <person name="Dunfield P.F."/>
            <person name="Tamas I."/>
            <person name="Houghton K.M."/>
            <person name="Vyssotski M."/>
            <person name="Ryan J.L.J."/>
            <person name="Lagutin K."/>
            <person name="McDonald I.R."/>
            <person name="Stott M.B."/>
        </authorList>
    </citation>
    <scope>NUCLEOTIDE SEQUENCE [LARGE SCALE GENOMIC DNA]</scope>
    <source>
        <strain evidence="3">DSM 23976 / ICMP 18418 / T49</strain>
    </source>
</reference>
<dbReference type="AlphaFoldDB" id="S0EZR7"/>
<dbReference type="STRING" id="454171.CP488_01344"/>
<sequence>MNLPAFASPIWAEKSPTQPQPQPKPPAPRQPKPHRPLRLLVFSFTVLVALEAGVVLDQKVFQLHASLLPLSAPSTTPNASVRLCTAEAKRQEGFVSVTGSFQNLTPYPLHHVQAVVELLDSKGLPLDVETAPIVLDPVLPYQKAPFHIIVEDSRYAVSCRIRFRTPFGPMLD</sequence>
<organism evidence="2 3">
    <name type="scientific">Chthonomonas calidirosea (strain DSM 23976 / ICMP 18418 / T49)</name>
    <dbReference type="NCBI Taxonomy" id="1303518"/>
    <lineage>
        <taxon>Bacteria</taxon>
        <taxon>Bacillati</taxon>
        <taxon>Armatimonadota</taxon>
        <taxon>Chthonomonadia</taxon>
        <taxon>Chthonomonadales</taxon>
        <taxon>Chthonomonadaceae</taxon>
        <taxon>Chthonomonas</taxon>
    </lineage>
</organism>
<dbReference type="RefSeq" id="WP_016484039.1">
    <property type="nucleotide sequence ID" value="NC_021487.1"/>
</dbReference>